<dbReference type="KEGG" id="pbor:BSF38_03080"/>
<dbReference type="GO" id="GO:0022900">
    <property type="term" value="P:electron transport chain"/>
    <property type="evidence" value="ECO:0007669"/>
    <property type="project" value="InterPro"/>
</dbReference>
<name>A0A1U7CRK2_9BACT</name>
<organism evidence="2 3">
    <name type="scientific">Paludisphaera borealis</name>
    <dbReference type="NCBI Taxonomy" id="1387353"/>
    <lineage>
        <taxon>Bacteria</taxon>
        <taxon>Pseudomonadati</taxon>
        <taxon>Planctomycetota</taxon>
        <taxon>Planctomycetia</taxon>
        <taxon>Isosphaerales</taxon>
        <taxon>Isosphaeraceae</taxon>
        <taxon>Paludisphaera</taxon>
    </lineage>
</organism>
<sequence>MIALLRKETALALLLTGLVGCGGGEAMDGPPPGPGGPPGNPAIKKIMVKLAKGPQSLTETIGKELNETPPPWETIQTQSKDYVHESGELVKQEPKKGSKESWEKLTAAWLVSAGELDAAAQAKDQAAAKVAHDALKNSCKECHQAHRTMGPPGGPGGPGSGPPPA</sequence>
<gene>
    <name evidence="2" type="ORF">BSF38_03080</name>
</gene>
<evidence type="ECO:0008006" key="4">
    <source>
        <dbReference type="Google" id="ProtNLM"/>
    </source>
</evidence>
<proteinExistence type="predicted"/>
<dbReference type="Proteomes" id="UP000186309">
    <property type="component" value="Chromosome"/>
</dbReference>
<feature type="compositionally biased region" description="Pro residues" evidence="1">
    <location>
        <begin position="152"/>
        <end position="165"/>
    </location>
</feature>
<dbReference type="EMBL" id="CP019082">
    <property type="protein sequence ID" value="APW61562.1"/>
    <property type="molecule type" value="Genomic_DNA"/>
</dbReference>
<dbReference type="GO" id="GO:0020037">
    <property type="term" value="F:heme binding"/>
    <property type="evidence" value="ECO:0007669"/>
    <property type="project" value="InterPro"/>
</dbReference>
<dbReference type="AlphaFoldDB" id="A0A1U7CRK2"/>
<accession>A0A1U7CRK2</accession>
<dbReference type="PROSITE" id="PS51009">
    <property type="entry name" value="CYTCII"/>
    <property type="match status" value="1"/>
</dbReference>
<protein>
    <recommendedName>
        <fullName evidence="4">Cytochrome c domain-containing protein</fullName>
    </recommendedName>
</protein>
<dbReference type="OrthoDB" id="283665at2"/>
<keyword evidence="3" id="KW-1185">Reference proteome</keyword>
<dbReference type="SUPFAM" id="SSF47175">
    <property type="entry name" value="Cytochromes"/>
    <property type="match status" value="1"/>
</dbReference>
<reference evidence="3" key="1">
    <citation type="submission" date="2016-12" db="EMBL/GenBank/DDBJ databases">
        <title>Comparative genomics of four Isosphaeraceae planctomycetes: a common pool of plasmids and glycoside hydrolase genes.</title>
        <authorList>
            <person name="Ivanova A."/>
        </authorList>
    </citation>
    <scope>NUCLEOTIDE SEQUENCE [LARGE SCALE GENOMIC DNA]</scope>
    <source>
        <strain evidence="3">PX4</strain>
    </source>
</reference>
<dbReference type="GO" id="GO:0009055">
    <property type="term" value="F:electron transfer activity"/>
    <property type="evidence" value="ECO:0007669"/>
    <property type="project" value="InterPro"/>
</dbReference>
<evidence type="ECO:0000256" key="1">
    <source>
        <dbReference type="SAM" id="MobiDB-lite"/>
    </source>
</evidence>
<dbReference type="GO" id="GO:0005506">
    <property type="term" value="F:iron ion binding"/>
    <property type="evidence" value="ECO:0007669"/>
    <property type="project" value="InterPro"/>
</dbReference>
<dbReference type="RefSeq" id="WP_076347010.1">
    <property type="nucleotide sequence ID" value="NZ_CP019082.1"/>
</dbReference>
<feature type="region of interest" description="Disordered" evidence="1">
    <location>
        <begin position="141"/>
        <end position="165"/>
    </location>
</feature>
<evidence type="ECO:0000313" key="3">
    <source>
        <dbReference type="Proteomes" id="UP000186309"/>
    </source>
</evidence>
<dbReference type="InterPro" id="IPR010980">
    <property type="entry name" value="Cyt_c/b562"/>
</dbReference>
<dbReference type="Gene3D" id="1.20.120.10">
    <property type="entry name" value="Cytochrome c/b562"/>
    <property type="match status" value="1"/>
</dbReference>
<evidence type="ECO:0000313" key="2">
    <source>
        <dbReference type="EMBL" id="APW61562.1"/>
    </source>
</evidence>
<dbReference type="InterPro" id="IPR002321">
    <property type="entry name" value="Cyt_c_II"/>
</dbReference>
<dbReference type="PROSITE" id="PS51257">
    <property type="entry name" value="PROKAR_LIPOPROTEIN"/>
    <property type="match status" value="1"/>
</dbReference>